<geneLocation type="plasmid" evidence="1 2">
    <name>p.p-1</name>
</geneLocation>
<evidence type="ECO:0000313" key="2">
    <source>
        <dbReference type="Proteomes" id="UP000064921"/>
    </source>
</evidence>
<dbReference type="Proteomes" id="UP000064921">
    <property type="component" value="Plasmid p.p-1"/>
</dbReference>
<keyword evidence="2" id="KW-1185">Reference proteome</keyword>
<dbReference type="NCBIfam" id="TIGR03453">
    <property type="entry name" value="partition_RepA"/>
    <property type="match status" value="1"/>
</dbReference>
<organism evidence="1 2">
    <name type="scientific">Pannonibacter phragmitetus</name>
    <dbReference type="NCBI Taxonomy" id="121719"/>
    <lineage>
        <taxon>Bacteria</taxon>
        <taxon>Pseudomonadati</taxon>
        <taxon>Pseudomonadota</taxon>
        <taxon>Alphaproteobacteria</taxon>
        <taxon>Hyphomicrobiales</taxon>
        <taxon>Stappiaceae</taxon>
        <taxon>Pannonibacter</taxon>
    </lineage>
</organism>
<dbReference type="KEGG" id="pphr:APZ00_25450"/>
<sequence length="419" mass="46837">MRNRQEIEMLAGEMDSAKDTTAKIGDFTQRLSDKLQSMREMTYPPEARKSYGRTFSTLDLVRLLGIPESTLRALTLDGKGPQPLRADNNRRIYTIEQVWELRKYLAEQRPDDALRLLPHRRAGEHLQVIACANFKGGSSKTTTSVHLAHYLALQGYRVLCIDLDPQASLTTTFGIQPDRDLRSGEDEDERTDTAYDALRYDNNRVPLKDVIRKTYFPGIDLVPGNLRLMDFEYDTPNALVNRTTDELGLFFQRLDAAIRTVEDDYDLVILDTPPSLGYTTLASLYAATGLIITVHPAMLDISSCAQFLKMIADVTATLSEGGARFEHDFVKFLMTRVNPNDAPQKIMAGTMRSLFGKDVLVAEAVESTAVASAGVAKKSLYEVEPGEVGREPLKRALESADQVNGEILDLVKSVWRRQG</sequence>
<gene>
    <name evidence="1" type="ORF">APZ00_25450</name>
</gene>
<dbReference type="PANTHER" id="PTHR13696:SF52">
    <property type="entry name" value="PARA FAMILY PROTEIN CT_582"/>
    <property type="match status" value="1"/>
</dbReference>
<dbReference type="Pfam" id="PF13614">
    <property type="entry name" value="AAA_31"/>
    <property type="match status" value="1"/>
</dbReference>
<dbReference type="SUPFAM" id="SSF52540">
    <property type="entry name" value="P-loop containing nucleoside triphosphate hydrolases"/>
    <property type="match status" value="1"/>
</dbReference>
<protein>
    <submittedName>
        <fullName evidence="1">Plasmid partitioning protein RepA</fullName>
    </submittedName>
</protein>
<keyword evidence="1" id="KW-0614">Plasmid</keyword>
<dbReference type="eggNOG" id="COG1192">
    <property type="taxonomic scope" value="Bacteria"/>
</dbReference>
<dbReference type="InterPro" id="IPR025669">
    <property type="entry name" value="AAA_dom"/>
</dbReference>
<dbReference type="InterPro" id="IPR050678">
    <property type="entry name" value="DNA_Partitioning_ATPase"/>
</dbReference>
<dbReference type="Gene3D" id="3.40.50.300">
    <property type="entry name" value="P-loop containing nucleotide triphosphate hydrolases"/>
    <property type="match status" value="1"/>
</dbReference>
<reference evidence="1 2" key="1">
    <citation type="submission" date="2015-10" db="EMBL/GenBank/DDBJ databases">
        <title>The world's first case of liver abscess caused by Pannonibacter phragmitetus.</title>
        <authorList>
            <person name="Ming D."/>
            <person name="Wang M."/>
            <person name="Zhou Y."/>
            <person name="Jiang T."/>
            <person name="Hu S."/>
        </authorList>
    </citation>
    <scope>NUCLEOTIDE SEQUENCE [LARGE SCALE GENOMIC DNA]</scope>
    <source>
        <strain evidence="1 2">31801</strain>
        <plasmid evidence="2">Plasmid p.p-1</plasmid>
    </source>
</reference>
<dbReference type="EMBL" id="CP013069">
    <property type="protein sequence ID" value="ALV30561.1"/>
    <property type="molecule type" value="Genomic_DNA"/>
</dbReference>
<proteinExistence type="predicted"/>
<dbReference type="InterPro" id="IPR027417">
    <property type="entry name" value="P-loop_NTPase"/>
</dbReference>
<dbReference type="InterPro" id="IPR017818">
    <property type="entry name" value="Plasmid_partition_RepA"/>
</dbReference>
<dbReference type="PATRIC" id="fig|121719.5.peg.3514"/>
<evidence type="ECO:0000313" key="1">
    <source>
        <dbReference type="EMBL" id="ALV30561.1"/>
    </source>
</evidence>
<dbReference type="RefSeq" id="WP_050475470.1">
    <property type="nucleotide sequence ID" value="NZ_CP013069.1"/>
</dbReference>
<dbReference type="AlphaFoldDB" id="A0A0L0IRF3"/>
<name>A0A0L0IRF3_9HYPH</name>
<dbReference type="PANTHER" id="PTHR13696">
    <property type="entry name" value="P-LOOP CONTAINING NUCLEOSIDE TRIPHOSPHATE HYDROLASE"/>
    <property type="match status" value="1"/>
</dbReference>
<dbReference type="CDD" id="cd02042">
    <property type="entry name" value="ParAB_family"/>
    <property type="match status" value="1"/>
</dbReference>
<accession>A0A0L0IRF3</accession>